<evidence type="ECO:0000259" key="2">
    <source>
        <dbReference type="SMART" id="SM00382"/>
    </source>
</evidence>
<dbReference type="Gene3D" id="3.40.50.300">
    <property type="entry name" value="P-loop containing nucleotide triphosphate hydrolases"/>
    <property type="match status" value="1"/>
</dbReference>
<dbReference type="Pfam" id="PF05729">
    <property type="entry name" value="NACHT"/>
    <property type="match status" value="1"/>
</dbReference>
<dbReference type="InterPro" id="IPR027417">
    <property type="entry name" value="P-loop_NTPase"/>
</dbReference>
<dbReference type="SUPFAM" id="SSF52540">
    <property type="entry name" value="P-loop containing nucleoside triphosphate hydrolases"/>
    <property type="match status" value="1"/>
</dbReference>
<comment type="caution">
    <text evidence="3">The sequence shown here is derived from an EMBL/GenBank/DDBJ whole genome shotgun (WGS) entry which is preliminary data.</text>
</comment>
<dbReference type="Pfam" id="PF13646">
    <property type="entry name" value="HEAT_2"/>
    <property type="match status" value="3"/>
</dbReference>
<dbReference type="AlphaFoldDB" id="A0A9P6MW77"/>
<proteinExistence type="predicted"/>
<dbReference type="PANTHER" id="PTHR12697:SF5">
    <property type="entry name" value="DEOXYHYPUSINE HYDROXYLASE"/>
    <property type="match status" value="1"/>
</dbReference>
<dbReference type="InterPro" id="IPR007111">
    <property type="entry name" value="NACHT_NTPase"/>
</dbReference>
<dbReference type="InterPro" id="IPR011989">
    <property type="entry name" value="ARM-like"/>
</dbReference>
<feature type="region of interest" description="Disordered" evidence="1">
    <location>
        <begin position="1"/>
        <end position="46"/>
    </location>
</feature>
<organism evidence="3 4">
    <name type="scientific">Entomortierella chlamydospora</name>
    <dbReference type="NCBI Taxonomy" id="101097"/>
    <lineage>
        <taxon>Eukaryota</taxon>
        <taxon>Fungi</taxon>
        <taxon>Fungi incertae sedis</taxon>
        <taxon>Mucoromycota</taxon>
        <taxon>Mortierellomycotina</taxon>
        <taxon>Mortierellomycetes</taxon>
        <taxon>Mortierellales</taxon>
        <taxon>Mortierellaceae</taxon>
        <taxon>Entomortierella</taxon>
    </lineage>
</organism>
<accession>A0A9P6MW77</accession>
<dbReference type="InterPro" id="IPR016024">
    <property type="entry name" value="ARM-type_fold"/>
</dbReference>
<dbReference type="SMART" id="SM00567">
    <property type="entry name" value="EZ_HEAT"/>
    <property type="match status" value="9"/>
</dbReference>
<reference evidence="3" key="1">
    <citation type="journal article" date="2020" name="Fungal Divers.">
        <title>Resolving the Mortierellaceae phylogeny through synthesis of multi-gene phylogenetics and phylogenomics.</title>
        <authorList>
            <person name="Vandepol N."/>
            <person name="Liber J."/>
            <person name="Desiro A."/>
            <person name="Na H."/>
            <person name="Kennedy M."/>
            <person name="Barry K."/>
            <person name="Grigoriev I.V."/>
            <person name="Miller A.N."/>
            <person name="O'Donnell K."/>
            <person name="Stajich J.E."/>
            <person name="Bonito G."/>
        </authorList>
    </citation>
    <scope>NUCLEOTIDE SEQUENCE</scope>
    <source>
        <strain evidence="3">NRRL 2769</strain>
    </source>
</reference>
<gene>
    <name evidence="3" type="ORF">BGZ80_009879</name>
</gene>
<dbReference type="Proteomes" id="UP000703661">
    <property type="component" value="Unassembled WGS sequence"/>
</dbReference>
<dbReference type="SUPFAM" id="SSF48371">
    <property type="entry name" value="ARM repeat"/>
    <property type="match status" value="1"/>
</dbReference>
<evidence type="ECO:0000313" key="4">
    <source>
        <dbReference type="Proteomes" id="UP000703661"/>
    </source>
</evidence>
<dbReference type="EMBL" id="JAAAID010000631">
    <property type="protein sequence ID" value="KAG0015410.1"/>
    <property type="molecule type" value="Genomic_DNA"/>
</dbReference>
<protein>
    <recommendedName>
        <fullName evidence="2">AAA+ ATPase domain-containing protein</fullName>
    </recommendedName>
</protein>
<keyword evidence="4" id="KW-1185">Reference proteome</keyword>
<dbReference type="SMART" id="SM00382">
    <property type="entry name" value="AAA"/>
    <property type="match status" value="1"/>
</dbReference>
<evidence type="ECO:0000256" key="1">
    <source>
        <dbReference type="SAM" id="MobiDB-lite"/>
    </source>
</evidence>
<dbReference type="InterPro" id="IPR004155">
    <property type="entry name" value="PBS_lyase_HEAT"/>
</dbReference>
<dbReference type="PANTHER" id="PTHR12697">
    <property type="entry name" value="PBS LYASE HEAT-LIKE PROTEIN"/>
    <property type="match status" value="1"/>
</dbReference>
<evidence type="ECO:0000313" key="3">
    <source>
        <dbReference type="EMBL" id="KAG0015410.1"/>
    </source>
</evidence>
<dbReference type="GO" id="GO:0016491">
    <property type="term" value="F:oxidoreductase activity"/>
    <property type="evidence" value="ECO:0007669"/>
    <property type="project" value="TreeGrafter"/>
</dbReference>
<dbReference type="InterPro" id="IPR003593">
    <property type="entry name" value="AAA+_ATPase"/>
</dbReference>
<name>A0A9P6MW77_9FUNG</name>
<dbReference type="InterPro" id="IPR055496">
    <property type="entry name" value="DUF7068"/>
</dbReference>
<sequence>MAVEGIIGDNPINSHEPPLSEHSLKRKASHSFPTGRETPTKSAKHIAKHIPDNQAASTSGSSPMLLSFKDVQAALQAYYEPYLNIRRVSGDTLGLESCYINLAIVEAPNQRQKDKEDLKAQSASFHRMPSYEKISMTNMEEPIPSEQLFDKRKLRDGRDVPKAILVQGRAGIGKTTLCKKLLKGFRARNIEDLLREKYFAQCPEQEREAFVSLLAARARNSRILFILDGLDEILTDTQTAGGVALEAFLKHLLRQEYVVITSRPSGVDNSILPKLDLELETIGFSKQNVNDYLSNILKPEDARAVEDFIKRTPSIQSLVNIPVQLDVICYSWDLLPSNEQSITMTGLYQTIVRRLWSKDAERLQKEVGTSLTSQRIQRLPQYQIDRLVAIESEYLSFLAFKGMGEGKIEFDESTLLNAMEELDELRETVNQEPLPLQLLDTLKQTSFLHTADAELDANKDDSQRAWYFLHLTFQEYFAATWIVRHLQIKPKVGSSFMTLEEIRAYIQKHKYNPRYQIVWWMVAGMLYGEALTSFFRLLQGAPMDLIGGYHHHLLAGCLNEATGQLDDKSVENVGMQLRQWLQLEMMANASSYGRSILGGMSYFPEEILIRSIGQSGASRNYLVRTLAMRASLTQSAIGVLINALQDVQDQDRRLRRTIANALGKQSTLSEPTLQALVGALHHKSWDVRRSAVETLGNQLTLPGSTLQALVGALQDNDRGGRESAACVLGKQSALPESILQALTSALQDWNWDVRKSAVEAIGKQSTLPESTLQALAGALQDWSRDVRKSVAEALGNQSALPESILQALIGAIQDSDREIRRLAAKALGNQSTLPKSTLQALVGALQHENEDVRISAALALSEQSTLPESTLQALVSALHHKSRHVRRLAAEALGNQSTLSESTLQALVGALQDDDRGVRESAVEALGKQSTLPESILQALVGSLQYENEDVRISAALALSEQSTLPESTLQALIGALHDKGLHASISAVEVLEKQSTLPVSVIQSLVRALNVNNEYFRERVVTLLEQHARSTFMAIPSLSSSAIRKLHKAFLINYCSLYSTSLWFQGHQVFFYTVQGLEEIEICAEDITKVTNAFDLVRKRASPL</sequence>
<feature type="domain" description="AAA+ ATPase" evidence="2">
    <location>
        <begin position="160"/>
        <end position="293"/>
    </location>
</feature>
<dbReference type="Gene3D" id="1.25.10.10">
    <property type="entry name" value="Leucine-rich Repeat Variant"/>
    <property type="match status" value="3"/>
</dbReference>
<dbReference type="Pfam" id="PF23238">
    <property type="entry name" value="DUF7068"/>
    <property type="match status" value="1"/>
</dbReference>